<dbReference type="AlphaFoldDB" id="F4QAZ6"/>
<dbReference type="Pfam" id="PF13768">
    <property type="entry name" value="VWA_3"/>
    <property type="match status" value="1"/>
</dbReference>
<feature type="region of interest" description="Disordered" evidence="1">
    <location>
        <begin position="733"/>
        <end position="756"/>
    </location>
</feature>
<dbReference type="InterPro" id="IPR013694">
    <property type="entry name" value="VIT"/>
</dbReference>
<dbReference type="OMA" id="QRAIMTT"/>
<dbReference type="Gene3D" id="3.40.50.410">
    <property type="entry name" value="von Willebrand factor, type A domain"/>
    <property type="match status" value="1"/>
</dbReference>
<dbReference type="EMBL" id="GL883027">
    <property type="protein sequence ID" value="EGG14768.1"/>
    <property type="molecule type" value="Genomic_DNA"/>
</dbReference>
<dbReference type="Pfam" id="PF08487">
    <property type="entry name" value="VIT"/>
    <property type="match status" value="1"/>
</dbReference>
<dbReference type="PROSITE" id="PS51468">
    <property type="entry name" value="VIT"/>
    <property type="match status" value="1"/>
</dbReference>
<organism evidence="4 5">
    <name type="scientific">Cavenderia fasciculata</name>
    <name type="common">Slime mold</name>
    <name type="synonym">Dictyostelium fasciculatum</name>
    <dbReference type="NCBI Taxonomy" id="261658"/>
    <lineage>
        <taxon>Eukaryota</taxon>
        <taxon>Amoebozoa</taxon>
        <taxon>Evosea</taxon>
        <taxon>Eumycetozoa</taxon>
        <taxon>Dictyostelia</taxon>
        <taxon>Acytosteliales</taxon>
        <taxon>Cavenderiaceae</taxon>
        <taxon>Cavenderia</taxon>
    </lineage>
</organism>
<feature type="compositionally biased region" description="Low complexity" evidence="1">
    <location>
        <begin position="682"/>
        <end position="702"/>
    </location>
</feature>
<accession>F4QAZ6</accession>
<evidence type="ECO:0000313" key="5">
    <source>
        <dbReference type="Proteomes" id="UP000007797"/>
    </source>
</evidence>
<dbReference type="GeneID" id="14866819"/>
<evidence type="ECO:0000313" key="4">
    <source>
        <dbReference type="EMBL" id="EGG14768.1"/>
    </source>
</evidence>
<dbReference type="PANTHER" id="PTHR45737">
    <property type="entry name" value="VON WILLEBRAND FACTOR A DOMAIN-CONTAINING PROTEIN 5A"/>
    <property type="match status" value="1"/>
</dbReference>
<reference evidence="5" key="1">
    <citation type="journal article" date="2011" name="Genome Res.">
        <title>Phylogeny-wide analysis of social amoeba genomes highlights ancient origins for complex intercellular communication.</title>
        <authorList>
            <person name="Heidel A.J."/>
            <person name="Lawal H.M."/>
            <person name="Felder M."/>
            <person name="Schilde C."/>
            <person name="Helps N.R."/>
            <person name="Tunggal B."/>
            <person name="Rivero F."/>
            <person name="John U."/>
            <person name="Schleicher M."/>
            <person name="Eichinger L."/>
            <person name="Platzer M."/>
            <person name="Noegel A.A."/>
            <person name="Schaap P."/>
            <person name="Gloeckner G."/>
        </authorList>
    </citation>
    <scope>NUCLEOTIDE SEQUENCE [LARGE SCALE GENOMIC DNA]</scope>
    <source>
        <strain evidence="5">SH3</strain>
    </source>
</reference>
<dbReference type="SMART" id="SM00327">
    <property type="entry name" value="VWA"/>
    <property type="match status" value="1"/>
</dbReference>
<evidence type="ECO:0000259" key="2">
    <source>
        <dbReference type="PROSITE" id="PS50234"/>
    </source>
</evidence>
<dbReference type="InterPro" id="IPR036465">
    <property type="entry name" value="vWFA_dom_sf"/>
</dbReference>
<evidence type="ECO:0000259" key="3">
    <source>
        <dbReference type="PROSITE" id="PS51468"/>
    </source>
</evidence>
<name>F4QAZ6_CACFS</name>
<gene>
    <name evidence="4" type="ORF">DFA_10641</name>
</gene>
<feature type="region of interest" description="Disordered" evidence="1">
    <location>
        <begin position="642"/>
        <end position="713"/>
    </location>
</feature>
<evidence type="ECO:0000256" key="1">
    <source>
        <dbReference type="SAM" id="MobiDB-lite"/>
    </source>
</evidence>
<feature type="domain" description="VIT" evidence="3">
    <location>
        <begin position="45"/>
        <end position="173"/>
    </location>
</feature>
<dbReference type="SUPFAM" id="SSF53300">
    <property type="entry name" value="vWA-like"/>
    <property type="match status" value="1"/>
</dbReference>
<sequence length="925" mass="101714">MFVSNLINKFGSSVPTVPPLEKEGNYYYHYTRMEKRLASTPIPEVGLVTKYVGTSNTTFALTDFDVKVELSDAASVSVYTQRYKNSATTPVEAVYKLPLPPFAVVSNFVVTYQDKVLSGVIQEKEEALNTYSDAISNGGQAFLAEKSSDGFFSISIGNLPPGDEVTISLTIVSEVGTRLQDLHYCLHRFMFPNYNFNFNFEIKVALTTNIAKIHADNFKTYTTRDGKTASLKLNTTTRPAHNVIVEITPEFDANRPTYFVETVVDQKENKSSSALAINFYPQFKLEPEDIDQRSEIIYLLDCSGSMSGGSINSARSALQLLMRSLTENCKFNIYLFGSSFKSLFPSSVEYNDETLAEASRYIQTIDANLGGTELLPPVKSILALPYDSKYPRQLFILTDGEISQRDEMIDYVGKESNTTRIFTLGIGGGVDKELVVGLSKACMGYYGFIKENKDMETEVMRLLSIAMEPTVANVKVHWGDLDVVQAPKVIRPIFNHERMMIYALLNKMPTQSSCPIKITCDGPQGTELSFDLEIDFTAAKHDTNTLHTLTAFEIIKQLEEEERKSLGGKPINKDKIVELGKKYHLVSKHTSFVVVSESDKVTTDTMAQVQVMKPTPTPAPIQPQLHARVHGSAVNFNFNQQQQQLQSQSYPIAPGGAPPPPRAPNSFSFGGGGRGGSTALFSAPSRSMSPPMSQSMSQSMSMNTSACLPPPPSFGQMPISSMCDMSFGPPPPPAPPSYNTSTACPPPPPPGHSSSSYFGYSSPSAPVSSDALHTLLGLQKANGSWIKSSVTSVTIPNAPQELEALLDVWTTLVIIAHIKNKFASRKAEWDLVLVKATKFVKSQLNKAGLSDKLGSTRVSRSSRELHRCVFVWRDGFLKHSSIFIQISIEQHVACERGGGQYCCLGVLIFSPYDRATPWWPSLCGG</sequence>
<dbReference type="PROSITE" id="PS50234">
    <property type="entry name" value="VWFA"/>
    <property type="match status" value="1"/>
</dbReference>
<keyword evidence="5" id="KW-1185">Reference proteome</keyword>
<dbReference type="InterPro" id="IPR002035">
    <property type="entry name" value="VWF_A"/>
</dbReference>
<dbReference type="KEGG" id="dfa:DFA_10641"/>
<protein>
    <submittedName>
        <fullName evidence="4">Mast cell surface antigen-1</fullName>
    </submittedName>
</protein>
<dbReference type="Proteomes" id="UP000007797">
    <property type="component" value="Unassembled WGS sequence"/>
</dbReference>
<dbReference type="STRING" id="1054147.F4QAZ6"/>
<feature type="compositionally biased region" description="Low complexity" evidence="1">
    <location>
        <begin position="642"/>
        <end position="655"/>
    </location>
</feature>
<feature type="domain" description="VWFA" evidence="2">
    <location>
        <begin position="295"/>
        <end position="463"/>
    </location>
</feature>
<dbReference type="RefSeq" id="XP_004351284.1">
    <property type="nucleotide sequence ID" value="XM_004351232.1"/>
</dbReference>
<dbReference type="PANTHER" id="PTHR45737:SF6">
    <property type="entry name" value="VON WILLEBRAND FACTOR A DOMAIN-CONTAINING PROTEIN 5A"/>
    <property type="match status" value="1"/>
</dbReference>
<dbReference type="OrthoDB" id="30900at2759"/>
<dbReference type="SMART" id="SM00609">
    <property type="entry name" value="VIT"/>
    <property type="match status" value="1"/>
</dbReference>
<proteinExistence type="predicted"/>